<evidence type="ECO:0000256" key="1">
    <source>
        <dbReference type="ARBA" id="ARBA00023121"/>
    </source>
</evidence>
<keyword evidence="1" id="KW-0446">Lipid-binding</keyword>
<dbReference type="Gene3D" id="3.30.1180.10">
    <property type="match status" value="1"/>
</dbReference>
<evidence type="ECO:0000313" key="2">
    <source>
        <dbReference type="EMBL" id="MBY4796983.1"/>
    </source>
</evidence>
<dbReference type="InterPro" id="IPR050270">
    <property type="entry name" value="DegV_domain_contain"/>
</dbReference>
<dbReference type="PANTHER" id="PTHR33434:SF2">
    <property type="entry name" value="FATTY ACID-BINDING PROTEIN TM_1468"/>
    <property type="match status" value="1"/>
</dbReference>
<accession>A0ABS7MI06</accession>
<dbReference type="InterPro" id="IPR003797">
    <property type="entry name" value="DegV"/>
</dbReference>
<dbReference type="RefSeq" id="WP_222198693.1">
    <property type="nucleotide sequence ID" value="NZ_JAIMFO010000004.1"/>
</dbReference>
<evidence type="ECO:0000313" key="3">
    <source>
        <dbReference type="Proteomes" id="UP000700908"/>
    </source>
</evidence>
<dbReference type="InterPro" id="IPR043168">
    <property type="entry name" value="DegV_C"/>
</dbReference>
<dbReference type="NCBIfam" id="TIGR00762">
    <property type="entry name" value="DegV"/>
    <property type="match status" value="1"/>
</dbReference>
<gene>
    <name evidence="2" type="ORF">K6V98_01195</name>
</gene>
<dbReference type="PROSITE" id="PS51482">
    <property type="entry name" value="DEGV"/>
    <property type="match status" value="1"/>
</dbReference>
<dbReference type="EMBL" id="JAIMFO010000004">
    <property type="protein sequence ID" value="MBY4796983.1"/>
    <property type="molecule type" value="Genomic_DNA"/>
</dbReference>
<name>A0ABS7MI06_9ACTN</name>
<dbReference type="SUPFAM" id="SSF82549">
    <property type="entry name" value="DAK1/DegV-like"/>
    <property type="match status" value="1"/>
</dbReference>
<dbReference type="Proteomes" id="UP000700908">
    <property type="component" value="Unassembled WGS sequence"/>
</dbReference>
<keyword evidence="3" id="KW-1185">Reference proteome</keyword>
<comment type="caution">
    <text evidence="2">The sequence shown here is derived from an EMBL/GenBank/DDBJ whole genome shotgun (WGS) entry which is preliminary data.</text>
</comment>
<protein>
    <submittedName>
        <fullName evidence="2">DegV family protein</fullName>
    </submittedName>
</protein>
<proteinExistence type="predicted"/>
<dbReference type="Gene3D" id="3.40.50.10170">
    <property type="match status" value="1"/>
</dbReference>
<dbReference type="Pfam" id="PF02645">
    <property type="entry name" value="DegV"/>
    <property type="match status" value="1"/>
</dbReference>
<sequence>MATFTLSTCSTADYPRAFFSERNILCLYFHYQMDGSTYPDDLYESISPEQFFGKIKAGSQPTTSQVATGDYVDVWRPYLERGSDILHIALSSGISGSYNSALLARDELAEEFPDRTIHVIDSLGASGGLGLLVEYAADLRDEGKGIDEVAAWVEQNRLSINSWFYVSDLECLKRGGRISATSAWLATALKICPVLEVDRAGTLQAREKIRTKRRAIAALASICIERLLRSGDRPAKCTITHSVCREDAEEVARLIVEGAPELAGKIKIHNIGTVIGAHTGPGAVALFFLGKPRES</sequence>
<dbReference type="PANTHER" id="PTHR33434">
    <property type="entry name" value="DEGV DOMAIN-CONTAINING PROTEIN DR_1986-RELATED"/>
    <property type="match status" value="1"/>
</dbReference>
<organism evidence="2 3">
    <name type="scientific">Collinsella ureilytica</name>
    <dbReference type="NCBI Taxonomy" id="2869515"/>
    <lineage>
        <taxon>Bacteria</taxon>
        <taxon>Bacillati</taxon>
        <taxon>Actinomycetota</taxon>
        <taxon>Coriobacteriia</taxon>
        <taxon>Coriobacteriales</taxon>
        <taxon>Coriobacteriaceae</taxon>
        <taxon>Collinsella</taxon>
    </lineage>
</organism>
<reference evidence="2 3" key="1">
    <citation type="submission" date="2021-08" db="EMBL/GenBank/DDBJ databases">
        <title>Collinsella faecalis sp. nov. isolated from swine faeces.</title>
        <authorList>
            <person name="Oh B.S."/>
            <person name="Lee J.H."/>
        </authorList>
    </citation>
    <scope>NUCLEOTIDE SEQUENCE [LARGE SCALE GENOMIC DNA]</scope>
    <source>
        <strain evidence="2 3">AGMB00827</strain>
    </source>
</reference>